<reference evidence="2" key="1">
    <citation type="submission" date="2017-06" db="EMBL/GenBank/DDBJ databases">
        <authorList>
            <person name="Varghese N."/>
            <person name="Submissions S."/>
        </authorList>
    </citation>
    <scope>NUCLEOTIDE SEQUENCE [LARGE SCALE GENOMIC DNA]</scope>
    <source>
        <strain evidence="2">CIP 108523</strain>
    </source>
</reference>
<dbReference type="AlphaFoldDB" id="A0A239C9V6"/>
<accession>A0A239C9V6</accession>
<evidence type="ECO:0000313" key="2">
    <source>
        <dbReference type="Proteomes" id="UP000242915"/>
    </source>
</evidence>
<dbReference type="Proteomes" id="UP000242915">
    <property type="component" value="Unassembled WGS sequence"/>
</dbReference>
<name>A0A239C9V6_9PSED</name>
<keyword evidence="2" id="KW-1185">Reference proteome</keyword>
<dbReference type="RefSeq" id="WP_089359351.1">
    <property type="nucleotide sequence ID" value="NZ_FZOG01000002.1"/>
</dbReference>
<gene>
    <name evidence="1" type="ORF">SAMN05216255_1557</name>
</gene>
<organism evidence="1 2">
    <name type="scientific">Pseudomonas segetis</name>
    <dbReference type="NCBI Taxonomy" id="298908"/>
    <lineage>
        <taxon>Bacteria</taxon>
        <taxon>Pseudomonadati</taxon>
        <taxon>Pseudomonadota</taxon>
        <taxon>Gammaproteobacteria</taxon>
        <taxon>Pseudomonadales</taxon>
        <taxon>Pseudomonadaceae</taxon>
        <taxon>Pseudomonas</taxon>
    </lineage>
</organism>
<dbReference type="EMBL" id="FZOG01000002">
    <property type="protein sequence ID" value="SNS16234.1"/>
    <property type="molecule type" value="Genomic_DNA"/>
</dbReference>
<proteinExistence type="predicted"/>
<evidence type="ECO:0000313" key="1">
    <source>
        <dbReference type="EMBL" id="SNS16234.1"/>
    </source>
</evidence>
<sequence length="265" mass="28681">MLSSNDLNDLVGAICATAETLGQTVSASAAQMIAEDLAHYSVEEIAGALRSCRRELTGKLTLASIMQRIQAADGRPDPNEAWGIALASSDESDSVVTTDEIQLALGAARPILLAKDKIGARMAFISAYSRFVDAARREAKPVNWSLSMGFDPQRRLMAVQEGVRMGRLSHEAAKEYGLQLIHEPITNDGLAIAGLLSGSPAAKPSEKMRARWQEVRKAITDKTAERKKQADIRAARERKKLRVARAKAERAAIKAGQLTREPGHA</sequence>
<protein>
    <submittedName>
        <fullName evidence="1">Uncharacterized protein</fullName>
    </submittedName>
</protein>